<gene>
    <name evidence="4" type="ORF">HAX54_008143</name>
</gene>
<dbReference type="PANTHER" id="PTHR12565:SF321">
    <property type="entry name" value="TRANSCRIPTION FACTOR BHLH089"/>
    <property type="match status" value="1"/>
</dbReference>
<evidence type="ECO:0000256" key="3">
    <source>
        <dbReference type="SAM" id="MobiDB-lite"/>
    </source>
</evidence>
<feature type="region of interest" description="Disordered" evidence="3">
    <location>
        <begin position="105"/>
        <end position="133"/>
    </location>
</feature>
<dbReference type="Proteomes" id="UP000823775">
    <property type="component" value="Unassembled WGS sequence"/>
</dbReference>
<evidence type="ECO:0000256" key="2">
    <source>
        <dbReference type="ARBA" id="ARBA00023242"/>
    </source>
</evidence>
<dbReference type="PANTHER" id="PTHR12565">
    <property type="entry name" value="STEROL REGULATORY ELEMENT-BINDING PROTEIN"/>
    <property type="match status" value="1"/>
</dbReference>
<evidence type="ECO:0000256" key="1">
    <source>
        <dbReference type="ARBA" id="ARBA00004123"/>
    </source>
</evidence>
<evidence type="ECO:0000313" key="5">
    <source>
        <dbReference type="Proteomes" id="UP000823775"/>
    </source>
</evidence>
<keyword evidence="2" id="KW-0539">Nucleus</keyword>
<comment type="subcellular location">
    <subcellularLocation>
        <location evidence="1">Nucleus</location>
    </subcellularLocation>
</comment>
<organism evidence="4 5">
    <name type="scientific">Datura stramonium</name>
    <name type="common">Jimsonweed</name>
    <name type="synonym">Common thornapple</name>
    <dbReference type="NCBI Taxonomy" id="4076"/>
    <lineage>
        <taxon>Eukaryota</taxon>
        <taxon>Viridiplantae</taxon>
        <taxon>Streptophyta</taxon>
        <taxon>Embryophyta</taxon>
        <taxon>Tracheophyta</taxon>
        <taxon>Spermatophyta</taxon>
        <taxon>Magnoliopsida</taxon>
        <taxon>eudicotyledons</taxon>
        <taxon>Gunneridae</taxon>
        <taxon>Pentapetalae</taxon>
        <taxon>asterids</taxon>
        <taxon>lamiids</taxon>
        <taxon>Solanales</taxon>
        <taxon>Solanaceae</taxon>
        <taxon>Solanoideae</taxon>
        <taxon>Datureae</taxon>
        <taxon>Datura</taxon>
    </lineage>
</organism>
<dbReference type="InterPro" id="IPR024097">
    <property type="entry name" value="bHLH_ZIP_TF"/>
</dbReference>
<protein>
    <recommendedName>
        <fullName evidence="6">BHLH domain-containing protein</fullName>
    </recommendedName>
</protein>
<reference evidence="4 5" key="1">
    <citation type="journal article" date="2021" name="BMC Genomics">
        <title>Datura genome reveals duplications of psychoactive alkaloid biosynthetic genes and high mutation rate following tissue culture.</title>
        <authorList>
            <person name="Rajewski A."/>
            <person name="Carter-House D."/>
            <person name="Stajich J."/>
            <person name="Litt A."/>
        </authorList>
    </citation>
    <scope>NUCLEOTIDE SEQUENCE [LARGE SCALE GENOMIC DNA]</scope>
    <source>
        <strain evidence="4">AR-01</strain>
    </source>
</reference>
<comment type="caution">
    <text evidence="4">The sequence shown here is derived from an EMBL/GenBank/DDBJ whole genome shotgun (WGS) entry which is preliminary data.</text>
</comment>
<keyword evidence="5" id="KW-1185">Reference proteome</keyword>
<sequence>MIGKGDRGIWVAGWAEEVGWRNNKRWNCTAKIPHSKSSLFNKESPLLQSIVYTGGGRYCARRSGQFPINAGGGATAYSLPLSTAAACGGGACSIPKNDPMLLDRRTTNYTPSGGSARKRLEDDESAKGVSTSARREKISERMKVLQDLVPGCNKFGQQTFDTNAVAFGSLATREYAEHHQIGYICSLVEDLKEQHKIRSKGLIVRSLEANVFGDFQNTWPVEVSL</sequence>
<evidence type="ECO:0000313" key="4">
    <source>
        <dbReference type="EMBL" id="MCD7450689.1"/>
    </source>
</evidence>
<dbReference type="EMBL" id="JACEIK010000142">
    <property type="protein sequence ID" value="MCD7450689.1"/>
    <property type="molecule type" value="Genomic_DNA"/>
</dbReference>
<name>A0ABS8RVS0_DATST</name>
<accession>A0ABS8RVS0</accession>
<proteinExistence type="predicted"/>
<evidence type="ECO:0008006" key="6">
    <source>
        <dbReference type="Google" id="ProtNLM"/>
    </source>
</evidence>